<proteinExistence type="predicted"/>
<comment type="caution">
    <text evidence="2">The sequence shown here is derived from an EMBL/GenBank/DDBJ whole genome shotgun (WGS) entry which is preliminary data.</text>
</comment>
<dbReference type="Proteomes" id="UP001335648">
    <property type="component" value="Unassembled WGS sequence"/>
</dbReference>
<dbReference type="AlphaFoldDB" id="A0AAN8BQ50"/>
<reference evidence="2 3" key="1">
    <citation type="journal article" date="2023" name="Mol. Biol. Evol.">
        <title>Genomics of Secondarily Temperate Adaptation in the Only Non-Antarctic Icefish.</title>
        <authorList>
            <person name="Rivera-Colon A.G."/>
            <person name="Rayamajhi N."/>
            <person name="Minhas B.F."/>
            <person name="Madrigal G."/>
            <person name="Bilyk K.T."/>
            <person name="Yoon V."/>
            <person name="Hune M."/>
            <person name="Gregory S."/>
            <person name="Cheng C.H.C."/>
            <person name="Catchen J.M."/>
        </authorList>
    </citation>
    <scope>NUCLEOTIDE SEQUENCE [LARGE SCALE GENOMIC DNA]</scope>
    <source>
        <strain evidence="2">JC2023a</strain>
    </source>
</reference>
<evidence type="ECO:0000313" key="3">
    <source>
        <dbReference type="Proteomes" id="UP001335648"/>
    </source>
</evidence>
<accession>A0AAN8BQ50</accession>
<evidence type="ECO:0000256" key="1">
    <source>
        <dbReference type="SAM" id="MobiDB-lite"/>
    </source>
</evidence>
<dbReference type="EMBL" id="JAULUE010002057">
    <property type="protein sequence ID" value="KAK5889122.1"/>
    <property type="molecule type" value="Genomic_DNA"/>
</dbReference>
<name>A0AAN8BQ50_9TELE</name>
<organism evidence="2 3">
    <name type="scientific">Champsocephalus esox</name>
    <name type="common">pike icefish</name>
    <dbReference type="NCBI Taxonomy" id="159716"/>
    <lineage>
        <taxon>Eukaryota</taxon>
        <taxon>Metazoa</taxon>
        <taxon>Chordata</taxon>
        <taxon>Craniata</taxon>
        <taxon>Vertebrata</taxon>
        <taxon>Euteleostomi</taxon>
        <taxon>Actinopterygii</taxon>
        <taxon>Neopterygii</taxon>
        <taxon>Teleostei</taxon>
        <taxon>Neoteleostei</taxon>
        <taxon>Acanthomorphata</taxon>
        <taxon>Eupercaria</taxon>
        <taxon>Perciformes</taxon>
        <taxon>Notothenioidei</taxon>
        <taxon>Channichthyidae</taxon>
        <taxon>Champsocephalus</taxon>
    </lineage>
</organism>
<gene>
    <name evidence="2" type="ORF">CesoFtcFv8_015152</name>
</gene>
<keyword evidence="3" id="KW-1185">Reference proteome</keyword>
<protein>
    <submittedName>
        <fullName evidence="2">Uncharacterized protein</fullName>
    </submittedName>
</protein>
<sequence length="95" mass="9721">MRGASPCPSGLLGMLSNSAPPDTRGREPAGLSDADLPSPPRGSFSQSAVSLLSYMSPFSLKLVENTALLIFPKTVLFGGISALNSSGLEIKGLGD</sequence>
<evidence type="ECO:0000313" key="2">
    <source>
        <dbReference type="EMBL" id="KAK5889122.1"/>
    </source>
</evidence>
<feature type="region of interest" description="Disordered" evidence="1">
    <location>
        <begin position="1"/>
        <end position="45"/>
    </location>
</feature>